<keyword evidence="3" id="KW-0808">Transferase</keyword>
<dbReference type="GO" id="GO:0034069">
    <property type="term" value="F:aminoglycoside N-acetyltransferase activity"/>
    <property type="evidence" value="ECO:0007669"/>
    <property type="project" value="TreeGrafter"/>
</dbReference>
<dbReference type="Pfam" id="PF13530">
    <property type="entry name" value="SCP2_2"/>
    <property type="match status" value="1"/>
</dbReference>
<evidence type="ECO:0000313" key="5">
    <source>
        <dbReference type="Proteomes" id="UP000292039"/>
    </source>
</evidence>
<reference evidence="3 5" key="2">
    <citation type="submission" date="2019-02" db="EMBL/GenBank/DDBJ databases">
        <title>Genomic Encyclopedia of Type Strains, Phase IV (KMG-IV): sequencing the most valuable type-strain genomes for metagenomic binning, comparative biology and taxonomic classification.</title>
        <authorList>
            <person name="Goeker M."/>
        </authorList>
    </citation>
    <scope>NUCLEOTIDE SEQUENCE [LARGE SCALE GENOMIC DNA]</scope>
    <source>
        <strain evidence="3 5">DSM 16618</strain>
    </source>
</reference>
<dbReference type="EMBL" id="LBNE01000001">
    <property type="protein sequence ID" value="KKO73074.1"/>
    <property type="molecule type" value="Genomic_DNA"/>
</dbReference>
<dbReference type="InterPro" id="IPR041380">
    <property type="entry name" value="Acetyltransf_17"/>
</dbReference>
<proteinExistence type="predicted"/>
<dbReference type="GeneID" id="99727619"/>
<dbReference type="InterPro" id="IPR000182">
    <property type="entry name" value="GNAT_dom"/>
</dbReference>
<dbReference type="InterPro" id="IPR025559">
    <property type="entry name" value="Eis_dom"/>
</dbReference>
<keyword evidence="4" id="KW-1185">Reference proteome</keyword>
<sequence length="409" mass="44698">MDAFFPPVTVRPLDSEAERRNGFACFRQAMLALPDLGSIEPDMETAYLAHGRMLGAFDGATLLGVTNGYDSAITVPGGAQIRHLSVTHVGVTATATRRGIARQLLTQQLRQARDTGYAVAGLRASNAGLYGRYGYGVASWSVRQELDLAQAHPAIALPRTGVRPVDPSTAFPLLRRIAAAHPPTRAAGLVRWDAWWAMQAFRARHGSTPFHAAVFGAEDDERGFLRFHVAPNDNWLMSASRSIIVDDLYAADDEAWRALIGYLFSLDIVQRVIFNSRPVDDPLPLLLRDQRVLETSLRRDESWIRPLDVATLLTARTYGDANAIVLAIEDELFPENNGPWRISPQGVARVVAAPQARIAVADLASLAFGAHGAHELAAAQRLHTTAPDTLDQLARLFHTPRSPHAGLMF</sequence>
<feature type="domain" description="N-acetyltransferase" evidence="1">
    <location>
        <begin position="8"/>
        <end position="162"/>
    </location>
</feature>
<evidence type="ECO:0000313" key="4">
    <source>
        <dbReference type="Proteomes" id="UP000078084"/>
    </source>
</evidence>
<dbReference type="GO" id="GO:0030649">
    <property type="term" value="P:aminoglycoside antibiotic catabolic process"/>
    <property type="evidence" value="ECO:0007669"/>
    <property type="project" value="TreeGrafter"/>
</dbReference>
<dbReference type="PROSITE" id="PS51186">
    <property type="entry name" value="GNAT"/>
    <property type="match status" value="1"/>
</dbReference>
<dbReference type="PANTHER" id="PTHR37817">
    <property type="entry name" value="N-ACETYLTRANSFERASE EIS"/>
    <property type="match status" value="1"/>
</dbReference>
<dbReference type="PANTHER" id="PTHR37817:SF1">
    <property type="entry name" value="N-ACETYLTRANSFERASE EIS"/>
    <property type="match status" value="1"/>
</dbReference>
<dbReference type="STRING" id="206506.AAV32_01845"/>
<dbReference type="Proteomes" id="UP000078084">
    <property type="component" value="Unassembled WGS sequence"/>
</dbReference>
<protein>
    <submittedName>
        <fullName evidence="3">Putative acetyltransferase</fullName>
    </submittedName>
</protein>
<name>A0A171KW07_9BURK</name>
<dbReference type="SUPFAM" id="SSF55729">
    <property type="entry name" value="Acyl-CoA N-acyltransferases (Nat)"/>
    <property type="match status" value="1"/>
</dbReference>
<dbReference type="SUPFAM" id="SSF55718">
    <property type="entry name" value="SCP-like"/>
    <property type="match status" value="1"/>
</dbReference>
<comment type="caution">
    <text evidence="2">The sequence shown here is derived from an EMBL/GenBank/DDBJ whole genome shotgun (WGS) entry which is preliminary data.</text>
</comment>
<dbReference type="InterPro" id="IPR051554">
    <property type="entry name" value="Acetyltransferase_Eis"/>
</dbReference>
<organism evidence="2 4">
    <name type="scientific">Kerstersia gyiorum</name>
    <dbReference type="NCBI Taxonomy" id="206506"/>
    <lineage>
        <taxon>Bacteria</taxon>
        <taxon>Pseudomonadati</taxon>
        <taxon>Pseudomonadota</taxon>
        <taxon>Betaproteobacteria</taxon>
        <taxon>Burkholderiales</taxon>
        <taxon>Alcaligenaceae</taxon>
        <taxon>Kerstersia</taxon>
    </lineage>
</organism>
<dbReference type="RefSeq" id="WP_068366935.1">
    <property type="nucleotide sequence ID" value="NZ_CBCSEB010000002.1"/>
</dbReference>
<dbReference type="InterPro" id="IPR016181">
    <property type="entry name" value="Acyl_CoA_acyltransferase"/>
</dbReference>
<dbReference type="PATRIC" id="fig|206506.3.peg.408"/>
<accession>A0A171KW07</accession>
<evidence type="ECO:0000259" key="1">
    <source>
        <dbReference type="PROSITE" id="PS51186"/>
    </source>
</evidence>
<dbReference type="AlphaFoldDB" id="A0A171KW07"/>
<dbReference type="Proteomes" id="UP000292039">
    <property type="component" value="Unassembled WGS sequence"/>
</dbReference>
<dbReference type="Pfam" id="PF13527">
    <property type="entry name" value="Acetyltransf_9"/>
    <property type="match status" value="1"/>
</dbReference>
<dbReference type="InterPro" id="IPR036527">
    <property type="entry name" value="SCP2_sterol-bd_dom_sf"/>
</dbReference>
<evidence type="ECO:0000313" key="3">
    <source>
        <dbReference type="EMBL" id="RZS73677.1"/>
    </source>
</evidence>
<dbReference type="Pfam" id="PF17668">
    <property type="entry name" value="Acetyltransf_17"/>
    <property type="match status" value="1"/>
</dbReference>
<dbReference type="EMBL" id="SGWZ01000001">
    <property type="protein sequence ID" value="RZS73677.1"/>
    <property type="molecule type" value="Genomic_DNA"/>
</dbReference>
<gene>
    <name evidence="2" type="ORF">AAV32_01845</name>
    <name evidence="3" type="ORF">EV679_0881</name>
</gene>
<evidence type="ECO:0000313" key="2">
    <source>
        <dbReference type="EMBL" id="KKO73074.1"/>
    </source>
</evidence>
<dbReference type="Gene3D" id="3.30.1050.10">
    <property type="entry name" value="SCP2 sterol-binding domain"/>
    <property type="match status" value="1"/>
</dbReference>
<dbReference type="Gene3D" id="3.40.630.30">
    <property type="match status" value="2"/>
</dbReference>
<reference evidence="2 4" key="1">
    <citation type="submission" date="2015-04" db="EMBL/GenBank/DDBJ databases">
        <title>Genome sequence of Kerstersia gyiorum CG1.</title>
        <authorList>
            <person name="Greninger A.L."/>
            <person name="Kozyreva V."/>
            <person name="Chaturvedi V."/>
        </authorList>
    </citation>
    <scope>NUCLEOTIDE SEQUENCE [LARGE SCALE GENOMIC DNA]</scope>
    <source>
        <strain evidence="2 4">CG1</strain>
    </source>
</reference>